<dbReference type="AlphaFoldDB" id="A0A519BJV4"/>
<dbReference type="Proteomes" id="UP000319296">
    <property type="component" value="Unassembled WGS sequence"/>
</dbReference>
<comment type="caution">
    <text evidence="2">The sequence shown here is derived from an EMBL/GenBank/DDBJ whole genome shotgun (WGS) entry which is preliminary data.</text>
</comment>
<feature type="transmembrane region" description="Helical" evidence="1">
    <location>
        <begin position="6"/>
        <end position="27"/>
    </location>
</feature>
<name>A0A519BJV4_9DELT</name>
<gene>
    <name evidence="2" type="ORF">EVG15_10670</name>
</gene>
<proteinExistence type="predicted"/>
<keyword evidence="1" id="KW-0812">Transmembrane</keyword>
<evidence type="ECO:0000313" key="2">
    <source>
        <dbReference type="EMBL" id="RZD17529.1"/>
    </source>
</evidence>
<sequence length="181" mass="20812">MQTTNIVIDILTFILASATGFLAHSTYKTAQATKEMVELEKIPLLTFSNIQINRPGGSSNFFVRIEVLLKNYSKVQIKYFIKEFEVILDNKTYGKQQFNESGFVINPNAPGILRYPDIKYDAALTNNKEYQGSIKFSLEYYSMPYNIKKNLDREMTFSAIFKTAENSFSDITFDFTKEPNN</sequence>
<evidence type="ECO:0000256" key="1">
    <source>
        <dbReference type="SAM" id="Phobius"/>
    </source>
</evidence>
<keyword evidence="1" id="KW-0472">Membrane</keyword>
<dbReference type="EMBL" id="SGBB01000035">
    <property type="protein sequence ID" value="RZD17529.1"/>
    <property type="molecule type" value="Genomic_DNA"/>
</dbReference>
<evidence type="ECO:0000313" key="3">
    <source>
        <dbReference type="Proteomes" id="UP000319296"/>
    </source>
</evidence>
<reference evidence="2 3" key="1">
    <citation type="journal article" date="2019" name="ISME J.">
        <title>Insights into ecological role of a new deltaproteobacterial order Candidatus Acidulodesulfobacterales by metagenomics and metatranscriptomics.</title>
        <authorList>
            <person name="Tan S."/>
            <person name="Liu J."/>
            <person name="Fang Y."/>
            <person name="Hedlund B.P."/>
            <person name="Lian Z.H."/>
            <person name="Huang L.Y."/>
            <person name="Li J.T."/>
            <person name="Huang L.N."/>
            <person name="Li W.J."/>
            <person name="Jiang H.C."/>
            <person name="Dong H.L."/>
            <person name="Shu W.S."/>
        </authorList>
    </citation>
    <scope>NUCLEOTIDE SEQUENCE [LARGE SCALE GENOMIC DNA]</scope>
    <source>
        <strain evidence="2">AP1</strain>
    </source>
</reference>
<organism evidence="2 3">
    <name type="scientific">Candidatus Acididesulfobacter diazotrophicus</name>
    <dbReference type="NCBI Taxonomy" id="2597226"/>
    <lineage>
        <taxon>Bacteria</taxon>
        <taxon>Deltaproteobacteria</taxon>
        <taxon>Candidatus Acidulodesulfobacterales</taxon>
        <taxon>Candidatus Acididesulfobacter</taxon>
    </lineage>
</organism>
<protein>
    <submittedName>
        <fullName evidence="2">Uncharacterized protein</fullName>
    </submittedName>
</protein>
<accession>A0A519BJV4</accession>
<keyword evidence="1" id="KW-1133">Transmembrane helix</keyword>